<dbReference type="SUPFAM" id="SSF109604">
    <property type="entry name" value="HD-domain/PDEase-like"/>
    <property type="match status" value="1"/>
</dbReference>
<dbReference type="InterPro" id="IPR005248">
    <property type="entry name" value="NadD/NMNAT"/>
</dbReference>
<evidence type="ECO:0000256" key="2">
    <source>
        <dbReference type="ARBA" id="ARBA00005019"/>
    </source>
</evidence>
<keyword evidence="8" id="KW-0067">ATP-binding</keyword>
<dbReference type="EMBL" id="ACBZ01000161">
    <property type="protein sequence ID" value="EEG48149.1"/>
    <property type="molecule type" value="Genomic_DNA"/>
</dbReference>
<evidence type="ECO:0000256" key="1">
    <source>
        <dbReference type="ARBA" id="ARBA00002324"/>
    </source>
</evidence>
<dbReference type="GO" id="GO:0005524">
    <property type="term" value="F:ATP binding"/>
    <property type="evidence" value="ECO:0007669"/>
    <property type="project" value="UniProtKB-KW"/>
</dbReference>
<keyword evidence="13" id="KW-1185">Reference proteome</keyword>
<keyword evidence="7" id="KW-0547">Nucleotide-binding</keyword>
<dbReference type="Gene3D" id="3.40.50.620">
    <property type="entry name" value="HUPs"/>
    <property type="match status" value="1"/>
</dbReference>
<dbReference type="PANTHER" id="PTHR39321:SF3">
    <property type="entry name" value="PHOSPHOPANTETHEINE ADENYLYLTRANSFERASE"/>
    <property type="match status" value="1"/>
</dbReference>
<dbReference type="InterPro" id="IPR016024">
    <property type="entry name" value="ARM-type_fold"/>
</dbReference>
<dbReference type="PATRIC" id="fig|476272.21.peg.1093"/>
<comment type="catalytic activity">
    <reaction evidence="10">
        <text>nicotinate beta-D-ribonucleotide + ATP + H(+) = deamido-NAD(+) + diphosphate</text>
        <dbReference type="Rhea" id="RHEA:22860"/>
        <dbReference type="ChEBI" id="CHEBI:15378"/>
        <dbReference type="ChEBI" id="CHEBI:30616"/>
        <dbReference type="ChEBI" id="CHEBI:33019"/>
        <dbReference type="ChEBI" id="CHEBI:57502"/>
        <dbReference type="ChEBI" id="CHEBI:58437"/>
        <dbReference type="EC" id="2.7.7.18"/>
    </reaction>
</comment>
<name>C0CQ06_BLAHS</name>
<dbReference type="GO" id="GO:0004515">
    <property type="term" value="F:nicotinate-nucleotide adenylyltransferase activity"/>
    <property type="evidence" value="ECO:0007669"/>
    <property type="project" value="UniProtKB-EC"/>
</dbReference>
<dbReference type="Pfam" id="PF01467">
    <property type="entry name" value="CTP_transf_like"/>
    <property type="match status" value="1"/>
</dbReference>
<gene>
    <name evidence="12" type="ORF">RUMHYD_02958</name>
</gene>
<proteinExistence type="predicted"/>
<evidence type="ECO:0000256" key="4">
    <source>
        <dbReference type="ARBA" id="ARBA00022642"/>
    </source>
</evidence>
<keyword evidence="9" id="KW-0520">NAD</keyword>
<dbReference type="InterPro" id="IPR014729">
    <property type="entry name" value="Rossmann-like_a/b/a_fold"/>
</dbReference>
<dbReference type="EC" id="2.7.7.18" evidence="3"/>
<accession>C0CQ06</accession>
<dbReference type="GO" id="GO:0009435">
    <property type="term" value="P:NAD+ biosynthetic process"/>
    <property type="evidence" value="ECO:0007669"/>
    <property type="project" value="InterPro"/>
</dbReference>
<dbReference type="HOGENOM" id="CLU_243330_0_0_9"/>
<evidence type="ECO:0000256" key="7">
    <source>
        <dbReference type="ARBA" id="ARBA00022741"/>
    </source>
</evidence>
<evidence type="ECO:0000313" key="13">
    <source>
        <dbReference type="Proteomes" id="UP000003100"/>
    </source>
</evidence>
<dbReference type="eggNOG" id="COG1057">
    <property type="taxonomic scope" value="Bacteria"/>
</dbReference>
<keyword evidence="5" id="KW-0808">Transferase</keyword>
<evidence type="ECO:0000313" key="12">
    <source>
        <dbReference type="EMBL" id="EEG48149.1"/>
    </source>
</evidence>
<comment type="pathway">
    <text evidence="2">Cofactor biosynthesis; NAD(+) biosynthesis; deamido-NAD(+) from nicotinate D-ribonucleotide: step 1/1.</text>
</comment>
<evidence type="ECO:0000256" key="9">
    <source>
        <dbReference type="ARBA" id="ARBA00023027"/>
    </source>
</evidence>
<dbReference type="Proteomes" id="UP000003100">
    <property type="component" value="Unassembled WGS sequence"/>
</dbReference>
<sequence length="1616" mass="188422">MGGENMTPKVISEVFRNLQEQLLKKTVLKRMRLTKKRMQALLKNEIFRARLGEVLEGRKVACEDILILCQDIMEELSPKTPKEGWLSYIYFYVRKGLFPECCQAIPNPEYESAAIFYLEVLHHLFLYEKKWQPFERTRDFVFPDNVGDSHYTEEYDRFRKCFREQYVYELMRIGKEIMPFDLLAHVAGVHYVAMHVARQLFEAGVPIDLRLISGAAACHDIGKYGCKDSEVRRIPYLHYYYTDVWCRRNNLPTIGHVAANHSTWDLELEDLQVEALVLIYADFRVKTKARVNGKEVMGFYSLQDSFQVILDKLDNVDKKKEDRYRHVYAKLKDFEDYMESLGVNVDFSTDQRKQVERKDRVLLDMTETVNALKHMTFAHNISLMHKLSHEISFGTVLEAARSAKNWKNSRAYINIFEEYFTYMTQKQKNVTLQFLYELLMHREGDIRRQAADLMGNIIVNYDEDYRKELPEGVQADNSEINSIQLWERYLEMIIQPDHKVTERHRRWIGYALRRVVDSVLSRCKIEDQEAYLHGFLRFYRVREMSDAETFILLDTMPVLPVKWLSDADLTQLLNFAGACIERPVLEIHVAVLRFLKYLTGSLPRREDLADLVGEMLSRLQLWGKTGLKYKAMVVLDNWQLENWKAHWNFEDLYEEDAFSDILLENLKAATPWIVKAVNIEYLFMRAKMGGNVSILQLATHFSNLLKVSEQVTVRHRAGEALVSLAPLLTKDQRNEVSIELIKGLEIGEYEFSKYIPQYLGRFVLYLEPDELDEFLLEIKRLLISINERVSCVALDTVSIMVQRYNEYRQRFQEPTDRFLKRRKTMLGFLLSGLANYRDAVSQEAVLVIGHSFFEEEVLSLEEKKDIFQIIGKKFVALLENRETSELAFFNNAASLNNLYRFIGNYLFYYKEFSFEEPKKIAFFPGTYDPFSLGHKEIARMIRDLGFTVYLALDEFSWSKKTQPHMIRREIITMSVADEENIYVFPDDRPVNIATPSDLLKLRQLFQGKEVYMVAGSDVVENASSYQVPCVENSIQTFPHILIMRGKTRGTSELEAKIKAPIYYLKLNERLEDISSTKIRENIDDNRDISSLVDPVVQNYIYENNLYLREPQYKQILRGRAVRVEVFEDPTKSIEEEIFKVLEGRPEEEEFQRASKVDNIRYTVVRDREQSDKIVGVAAFHGIATTNLYKEFQSIEVVDHIREHTSGRIVLVAAVFFSSQTHIRDVDQLLATETLAFCMQKDYTYAVFSPYRGYIHERTKGTLKRQGFQLLDNKMSKRPVYVVDMKAPIVIFQNLETVLKAPFDQNPRVLDTLQQTHCRLQLAMTKLYPGQLVLSFQSEIMYHRLMERITRANQVSSEVTKVRRLGPSMCVPFGKILRGNAVPNTVTKVLHTEKTFEPEVTGFSITEYPNYSPLATQVRTIKSFNRPVILVDDLLHKGYRIKELNPLFEQENVKIDRIIVGLLSGRGKDLMEIQNRKVESVYFIPSIKAWFVESSIYPFIGGDSIKSESENKATLLNSINLILPYVMPGFIYGVSNDAIYDLSMTCLENSRDILRVLEEEYQTVFERNLTLNRLGEVILSPCCPDRGDHLSYDYHVAPSIYVENDIVRLIRLKELIK</sequence>
<dbReference type="SUPFAM" id="SSF52374">
    <property type="entry name" value="Nucleotidylyl transferase"/>
    <property type="match status" value="1"/>
</dbReference>
<evidence type="ECO:0000256" key="5">
    <source>
        <dbReference type="ARBA" id="ARBA00022679"/>
    </source>
</evidence>
<evidence type="ECO:0000256" key="10">
    <source>
        <dbReference type="ARBA" id="ARBA00048721"/>
    </source>
</evidence>
<reference evidence="12 13" key="2">
    <citation type="submission" date="2009-02" db="EMBL/GenBank/DDBJ databases">
        <title>Draft genome sequence of Blautia hydrogenotrophica DSM 10507 (Ruminococcus hydrogenotrophicus DSM 10507).</title>
        <authorList>
            <person name="Sudarsanam P."/>
            <person name="Ley R."/>
            <person name="Guruge J."/>
            <person name="Turnbaugh P.J."/>
            <person name="Mahowald M."/>
            <person name="Liep D."/>
            <person name="Gordon J."/>
        </authorList>
    </citation>
    <scope>NUCLEOTIDE SEQUENCE [LARGE SCALE GENOMIC DNA]</scope>
    <source>
        <strain evidence="13">DSM 10507 / JCM 14656 / S5a33</strain>
    </source>
</reference>
<comment type="function">
    <text evidence="1">Catalyzes the reversible adenylation of nicotinate mononucleotide (NaMN) to nicotinic acid adenine dinucleotide (NaAD).</text>
</comment>
<evidence type="ECO:0000259" key="11">
    <source>
        <dbReference type="Pfam" id="PF01467"/>
    </source>
</evidence>
<dbReference type="PANTHER" id="PTHR39321">
    <property type="entry name" value="NICOTINATE-NUCLEOTIDE ADENYLYLTRANSFERASE-RELATED"/>
    <property type="match status" value="1"/>
</dbReference>
<keyword evidence="4" id="KW-0662">Pyridine nucleotide biosynthesis</keyword>
<keyword evidence="6" id="KW-0548">Nucleotidyltransferase</keyword>
<organism evidence="12 13">
    <name type="scientific">Blautia hydrogenotrophica (strain DSM 10507 / JCM 14656 / S5a33)</name>
    <name type="common">Ruminococcus hydrogenotrophicus</name>
    <dbReference type="NCBI Taxonomy" id="476272"/>
    <lineage>
        <taxon>Bacteria</taxon>
        <taxon>Bacillati</taxon>
        <taxon>Bacillota</taxon>
        <taxon>Clostridia</taxon>
        <taxon>Lachnospirales</taxon>
        <taxon>Lachnospiraceae</taxon>
        <taxon>Blautia</taxon>
    </lineage>
</organism>
<evidence type="ECO:0000256" key="8">
    <source>
        <dbReference type="ARBA" id="ARBA00022840"/>
    </source>
</evidence>
<dbReference type="InterPro" id="IPR004821">
    <property type="entry name" value="Cyt_trans-like"/>
</dbReference>
<reference evidence="12 13" key="1">
    <citation type="submission" date="2009-01" db="EMBL/GenBank/DDBJ databases">
        <authorList>
            <person name="Fulton L."/>
            <person name="Clifton S."/>
            <person name="Fulton B."/>
            <person name="Xu J."/>
            <person name="Minx P."/>
            <person name="Pepin K.H."/>
            <person name="Johnson M."/>
            <person name="Bhonagiri V."/>
            <person name="Nash W.E."/>
            <person name="Mardis E.R."/>
            <person name="Wilson R.K."/>
        </authorList>
    </citation>
    <scope>NUCLEOTIDE SEQUENCE [LARGE SCALE GENOMIC DNA]</scope>
    <source>
        <strain evidence="13">DSM 10507 / JCM 14656 / S5a33</strain>
    </source>
</reference>
<protein>
    <recommendedName>
        <fullName evidence="3">nicotinate-nucleotide adenylyltransferase</fullName>
        <ecNumber evidence="3">2.7.7.18</ecNumber>
    </recommendedName>
</protein>
<dbReference type="SUPFAM" id="SSF48371">
    <property type="entry name" value="ARM repeat"/>
    <property type="match status" value="1"/>
</dbReference>
<evidence type="ECO:0000256" key="6">
    <source>
        <dbReference type="ARBA" id="ARBA00022695"/>
    </source>
</evidence>
<feature type="domain" description="Cytidyltransferase-like" evidence="11">
    <location>
        <begin position="922"/>
        <end position="1081"/>
    </location>
</feature>
<evidence type="ECO:0000256" key="3">
    <source>
        <dbReference type="ARBA" id="ARBA00012389"/>
    </source>
</evidence>